<dbReference type="STRING" id="536979.SAMN04488055_2231"/>
<dbReference type="PANTHER" id="PTHR30273:SF2">
    <property type="entry name" value="PROTEIN FECR"/>
    <property type="match status" value="1"/>
</dbReference>
<dbReference type="PIRSF" id="PIRSF018266">
    <property type="entry name" value="FecR"/>
    <property type="match status" value="1"/>
</dbReference>
<name>A0A1N6FHX7_9BACT</name>
<organism evidence="4 5">
    <name type="scientific">Chitinophaga niabensis</name>
    <dbReference type="NCBI Taxonomy" id="536979"/>
    <lineage>
        <taxon>Bacteria</taxon>
        <taxon>Pseudomonadati</taxon>
        <taxon>Bacteroidota</taxon>
        <taxon>Chitinophagia</taxon>
        <taxon>Chitinophagales</taxon>
        <taxon>Chitinophagaceae</taxon>
        <taxon>Chitinophaga</taxon>
    </lineage>
</organism>
<dbReference type="Gene3D" id="3.55.50.30">
    <property type="match status" value="1"/>
</dbReference>
<dbReference type="AlphaFoldDB" id="A0A1N6FHX7"/>
<gene>
    <name evidence="4" type="ORF">SAMN04488055_2231</name>
</gene>
<evidence type="ECO:0000313" key="4">
    <source>
        <dbReference type="EMBL" id="SIN94898.1"/>
    </source>
</evidence>
<keyword evidence="1" id="KW-0812">Transmembrane</keyword>
<dbReference type="Gene3D" id="2.60.120.1440">
    <property type="match status" value="1"/>
</dbReference>
<feature type="transmembrane region" description="Helical" evidence="1">
    <location>
        <begin position="93"/>
        <end position="113"/>
    </location>
</feature>
<evidence type="ECO:0000259" key="3">
    <source>
        <dbReference type="Pfam" id="PF16344"/>
    </source>
</evidence>
<dbReference type="Pfam" id="PF16344">
    <property type="entry name" value="FecR_C"/>
    <property type="match status" value="1"/>
</dbReference>
<keyword evidence="5" id="KW-1185">Reference proteome</keyword>
<feature type="domain" description="FecR protein" evidence="2">
    <location>
        <begin position="124"/>
        <end position="219"/>
    </location>
</feature>
<feature type="domain" description="Protein FecR C-terminal" evidence="3">
    <location>
        <begin position="284"/>
        <end position="353"/>
    </location>
</feature>
<evidence type="ECO:0000256" key="1">
    <source>
        <dbReference type="SAM" id="Phobius"/>
    </source>
</evidence>
<evidence type="ECO:0000313" key="5">
    <source>
        <dbReference type="Proteomes" id="UP000185003"/>
    </source>
</evidence>
<dbReference type="GO" id="GO:0016989">
    <property type="term" value="F:sigma factor antagonist activity"/>
    <property type="evidence" value="ECO:0007669"/>
    <property type="project" value="TreeGrafter"/>
</dbReference>
<dbReference type="Proteomes" id="UP000185003">
    <property type="component" value="Unassembled WGS sequence"/>
</dbReference>
<dbReference type="InterPro" id="IPR006860">
    <property type="entry name" value="FecR"/>
</dbReference>
<dbReference type="FunFam" id="2.60.120.1440:FF:000001">
    <property type="entry name" value="Putative anti-sigma factor"/>
    <property type="match status" value="1"/>
</dbReference>
<keyword evidence="1" id="KW-0472">Membrane</keyword>
<proteinExistence type="predicted"/>
<dbReference type="InterPro" id="IPR012373">
    <property type="entry name" value="Ferrdict_sens_TM"/>
</dbReference>
<keyword evidence="1" id="KW-1133">Transmembrane helix</keyword>
<reference evidence="4 5" key="1">
    <citation type="submission" date="2016-11" db="EMBL/GenBank/DDBJ databases">
        <authorList>
            <person name="Jaros S."/>
            <person name="Januszkiewicz K."/>
            <person name="Wedrychowicz H."/>
        </authorList>
    </citation>
    <scope>NUCLEOTIDE SEQUENCE [LARGE SCALE GENOMIC DNA]</scope>
    <source>
        <strain evidence="4 5">DSM 24787</strain>
    </source>
</reference>
<sequence>MSIQRFWILTGRKLSGEATAEELEEWTRLSAIYPVDPSTAQFLQLMARHWGKGEQEAPDDETAQRLTTLLAAKMNKPIPPVIVTPGKRPYKKWISIAACLLLVIFTGAGYLFYGKKEKEVSFQEITAARGNKSHVVLPDGSHVWLNADSRLSYSEDFGRENRTVRLEGEAYFDVTKMAEIPFLIELGDHMKIRVLGTAFNLKAYKQDSRVETSLISGSLEVEYSLGETMQKVLLKPMQKLSLQKTEQPGSNKDALVTTAVQMTPIEYYNEEEKVIREVVWKENKLCFDATPFDQVLQQLERWFNIRVVLKDESLKQKIFTAYIKAEDLLEVMDALSRSAGYFDYEYDKENRIVTISKKK</sequence>
<protein>
    <submittedName>
        <fullName evidence="4">Ferric-dicitrate binding protein FerR, regulates iron transport through sigma-19</fullName>
    </submittedName>
</protein>
<dbReference type="EMBL" id="FSRA01000001">
    <property type="protein sequence ID" value="SIN94898.1"/>
    <property type="molecule type" value="Genomic_DNA"/>
</dbReference>
<dbReference type="PANTHER" id="PTHR30273">
    <property type="entry name" value="PERIPLASMIC SIGNAL SENSOR AND SIGMA FACTOR ACTIVATOR FECR-RELATED"/>
    <property type="match status" value="1"/>
</dbReference>
<evidence type="ECO:0000259" key="2">
    <source>
        <dbReference type="Pfam" id="PF04773"/>
    </source>
</evidence>
<dbReference type="OrthoDB" id="1523735at2"/>
<accession>A0A1N6FHX7</accession>
<dbReference type="InterPro" id="IPR032508">
    <property type="entry name" value="FecR_C"/>
</dbReference>
<dbReference type="RefSeq" id="WP_074239304.1">
    <property type="nucleotide sequence ID" value="NZ_FSRA01000001.1"/>
</dbReference>
<dbReference type="Pfam" id="PF04773">
    <property type="entry name" value="FecR"/>
    <property type="match status" value="1"/>
</dbReference>